<name>W1P1T9_AMBTC</name>
<keyword evidence="3" id="KW-1185">Reference proteome</keyword>
<dbReference type="Gramene" id="ERN01599">
    <property type="protein sequence ID" value="ERN01599"/>
    <property type="gene ID" value="AMTR_s00352p00012360"/>
</dbReference>
<gene>
    <name evidence="2" type="ORF">AMTR_s00352p00012360</name>
</gene>
<evidence type="ECO:0000256" key="1">
    <source>
        <dbReference type="SAM" id="MobiDB-lite"/>
    </source>
</evidence>
<feature type="region of interest" description="Disordered" evidence="1">
    <location>
        <begin position="1"/>
        <end position="47"/>
    </location>
</feature>
<sequence length="100" mass="11142">MNDNDDIPTTGEGNVVEAAEDMEEGDDDFNEGNNKDDNGDDGIMRDDWRESKVVECEVPKVLGSPLRKKRDLDWFRKRSKEPGIAAIPLDRNTHVAGIVG</sequence>
<protein>
    <submittedName>
        <fullName evidence="2">Uncharacterized protein</fullName>
    </submittedName>
</protein>
<dbReference type="HOGENOM" id="CLU_172083_0_0_1"/>
<organism evidence="2 3">
    <name type="scientific">Amborella trichopoda</name>
    <dbReference type="NCBI Taxonomy" id="13333"/>
    <lineage>
        <taxon>Eukaryota</taxon>
        <taxon>Viridiplantae</taxon>
        <taxon>Streptophyta</taxon>
        <taxon>Embryophyta</taxon>
        <taxon>Tracheophyta</taxon>
        <taxon>Spermatophyta</taxon>
        <taxon>Magnoliopsida</taxon>
        <taxon>Amborellales</taxon>
        <taxon>Amborellaceae</taxon>
        <taxon>Amborella</taxon>
    </lineage>
</organism>
<proteinExistence type="predicted"/>
<dbReference type="Proteomes" id="UP000017836">
    <property type="component" value="Unassembled WGS sequence"/>
</dbReference>
<accession>W1P1T9</accession>
<feature type="compositionally biased region" description="Basic and acidic residues" evidence="1">
    <location>
        <begin position="33"/>
        <end position="47"/>
    </location>
</feature>
<dbReference type="AlphaFoldDB" id="W1P1T9"/>
<feature type="compositionally biased region" description="Acidic residues" evidence="1">
    <location>
        <begin position="18"/>
        <end position="30"/>
    </location>
</feature>
<reference evidence="3" key="1">
    <citation type="journal article" date="2013" name="Science">
        <title>The Amborella genome and the evolution of flowering plants.</title>
        <authorList>
            <consortium name="Amborella Genome Project"/>
        </authorList>
    </citation>
    <scope>NUCLEOTIDE SEQUENCE [LARGE SCALE GENOMIC DNA]</scope>
</reference>
<dbReference type="EMBL" id="KI394758">
    <property type="protein sequence ID" value="ERN01599.1"/>
    <property type="molecule type" value="Genomic_DNA"/>
</dbReference>
<evidence type="ECO:0000313" key="2">
    <source>
        <dbReference type="EMBL" id="ERN01599.1"/>
    </source>
</evidence>
<evidence type="ECO:0000313" key="3">
    <source>
        <dbReference type="Proteomes" id="UP000017836"/>
    </source>
</evidence>